<comment type="similarity">
    <text evidence="3 10">Belongs to the TPP enzyme family.</text>
</comment>
<dbReference type="InterPro" id="IPR029035">
    <property type="entry name" value="DHS-like_NAD/FAD-binding_dom"/>
</dbReference>
<evidence type="ECO:0000256" key="4">
    <source>
        <dbReference type="ARBA" id="ARBA00022723"/>
    </source>
</evidence>
<organism evidence="14 15">
    <name type="scientific">Paludisphaera borealis</name>
    <dbReference type="NCBI Taxonomy" id="1387353"/>
    <lineage>
        <taxon>Bacteria</taxon>
        <taxon>Pseudomonadati</taxon>
        <taxon>Planctomycetota</taxon>
        <taxon>Planctomycetia</taxon>
        <taxon>Isosphaerales</taxon>
        <taxon>Isosphaeraceae</taxon>
        <taxon>Paludisphaera</taxon>
    </lineage>
</organism>
<dbReference type="Pfam" id="PF02776">
    <property type="entry name" value="TPP_enzyme_N"/>
    <property type="match status" value="1"/>
</dbReference>
<keyword evidence="15" id="KW-1185">Reference proteome</keyword>
<dbReference type="InterPro" id="IPR012000">
    <property type="entry name" value="Thiamin_PyroP_enz_cen_dom"/>
</dbReference>
<evidence type="ECO:0000313" key="15">
    <source>
        <dbReference type="Proteomes" id="UP000186309"/>
    </source>
</evidence>
<dbReference type="GO" id="GO:0004737">
    <property type="term" value="F:pyruvate decarboxylase activity"/>
    <property type="evidence" value="ECO:0007669"/>
    <property type="project" value="TreeGrafter"/>
</dbReference>
<dbReference type="GO" id="GO:0000287">
    <property type="term" value="F:magnesium ion binding"/>
    <property type="evidence" value="ECO:0007669"/>
    <property type="project" value="InterPro"/>
</dbReference>
<dbReference type="Gene3D" id="3.40.50.970">
    <property type="match status" value="2"/>
</dbReference>
<dbReference type="InterPro" id="IPR047213">
    <property type="entry name" value="TPP_PYR_PDC_IPDC-like"/>
</dbReference>
<sequence length="564" mass="61530">MPHAASPSPTPDQSPTLGQYLIDRLTELGVDHVFGIPGDYVLSLYKMLEQSPIKLVGTTREDSAGFAADAYARVHGLGCVCVTYSVGGLSACNSIAGAYAEKSPVIVISGSPGMGERVHHPMLHHQVKDYDTQYKVYRQLTAASAVLDRPETAFSEIDRVLDVVVRNKRPVYLEIPRDQIHVRRIGPRRPPKPEPPSDPHALREALDEATERLTKAKRPAILADVEIHRFRLLKELLELAESTGMPIASTILGKSVLSEAHPLFAGVYEGGMGRPEVTELVETADCLLMLGCFLTDINLGIFTAKLDPSRCIDATSEHLRIGHHHYRDVRLDDFIRGLIARNLKVQRTPVPKRSNPFAEIDMGSGDSPTTSPRLFSRLNRFLADHKETTVIADIGDSLFGAMDLEMHRHTEFLSPAYYTSMGFSVPAAVGAGLANPSARVLVIVGDGAFQMTGMELSTIARHGLNPIVIVLNNHGYTTERLLLEGDFNDVHGWAFHRIPDVLGTGLGIEIRTMGELETGLARALGNTGSFTILNVHLDPLDHSPALDRLAGKLAAIVDKRADAS</sequence>
<dbReference type="InterPro" id="IPR012001">
    <property type="entry name" value="Thiamin_PyroP_enz_TPP-bd_dom"/>
</dbReference>
<reference evidence="15" key="1">
    <citation type="submission" date="2016-12" db="EMBL/GenBank/DDBJ databases">
        <title>Comparative genomics of four Isosphaeraceae planctomycetes: a common pool of plasmids and glycoside hydrolase genes.</title>
        <authorList>
            <person name="Ivanova A."/>
        </authorList>
    </citation>
    <scope>NUCLEOTIDE SEQUENCE [LARGE SCALE GENOMIC DNA]</scope>
    <source>
        <strain evidence="15">PX4</strain>
    </source>
</reference>
<evidence type="ECO:0000256" key="10">
    <source>
        <dbReference type="RuleBase" id="RU362132"/>
    </source>
</evidence>
<feature type="domain" description="Thiamine pyrophosphate enzyme N-terminal TPP-binding" evidence="13">
    <location>
        <begin position="16"/>
        <end position="121"/>
    </location>
</feature>
<dbReference type="SUPFAM" id="SSF52518">
    <property type="entry name" value="Thiamin diphosphate-binding fold (THDP-binding)"/>
    <property type="match status" value="2"/>
</dbReference>
<dbReference type="EC" id="4.1.1.74" evidence="14"/>
<accession>A0A1U7CMR1</accession>
<evidence type="ECO:0000256" key="9">
    <source>
        <dbReference type="PIRSR" id="PIRSR036565-2"/>
    </source>
</evidence>
<dbReference type="AlphaFoldDB" id="A0A1U7CMR1"/>
<evidence type="ECO:0000256" key="5">
    <source>
        <dbReference type="ARBA" id="ARBA00022793"/>
    </source>
</evidence>
<evidence type="ECO:0000256" key="8">
    <source>
        <dbReference type="ARBA" id="ARBA00023239"/>
    </source>
</evidence>
<proteinExistence type="inferred from homology"/>
<dbReference type="Gene3D" id="3.40.50.1220">
    <property type="entry name" value="TPP-binding domain"/>
    <property type="match status" value="1"/>
</dbReference>
<dbReference type="CDD" id="cd02005">
    <property type="entry name" value="TPP_PDC_IPDC"/>
    <property type="match status" value="1"/>
</dbReference>
<keyword evidence="6 9" id="KW-0460">Magnesium</keyword>
<name>A0A1U7CMR1_9BACT</name>
<comment type="cofactor">
    <cofactor evidence="9">
        <name>Mg(2+)</name>
        <dbReference type="ChEBI" id="CHEBI:18420"/>
    </cofactor>
    <text evidence="9">Binds 1 Mg(2+) per subunit.</text>
</comment>
<feature type="binding site" evidence="9">
    <location>
        <position position="446"/>
    </location>
    <ligand>
        <name>Mg(2+)</name>
        <dbReference type="ChEBI" id="CHEBI:18420"/>
    </ligand>
</feature>
<keyword evidence="5" id="KW-0210">Decarboxylase</keyword>
<comment type="cofactor">
    <cofactor evidence="2">
        <name>thiamine diphosphate</name>
        <dbReference type="ChEBI" id="CHEBI:58937"/>
    </cofactor>
</comment>
<feature type="binding site" evidence="9">
    <location>
        <position position="473"/>
    </location>
    <ligand>
        <name>Mg(2+)</name>
        <dbReference type="ChEBI" id="CHEBI:18420"/>
    </ligand>
</feature>
<dbReference type="GO" id="GO:0047434">
    <property type="term" value="F:indolepyruvate decarboxylase activity"/>
    <property type="evidence" value="ECO:0007669"/>
    <property type="project" value="UniProtKB-EC"/>
</dbReference>
<dbReference type="GO" id="GO:0030976">
    <property type="term" value="F:thiamine pyrophosphate binding"/>
    <property type="evidence" value="ECO:0007669"/>
    <property type="project" value="InterPro"/>
</dbReference>
<dbReference type="SUPFAM" id="SSF52467">
    <property type="entry name" value="DHS-like NAD/FAD-binding domain"/>
    <property type="match status" value="1"/>
</dbReference>
<dbReference type="EMBL" id="CP019082">
    <property type="protein sequence ID" value="APW60199.1"/>
    <property type="molecule type" value="Genomic_DNA"/>
</dbReference>
<feature type="domain" description="Thiamine pyrophosphate enzyme TPP-binding" evidence="12">
    <location>
        <begin position="393"/>
        <end position="533"/>
    </location>
</feature>
<dbReference type="InterPro" id="IPR012110">
    <property type="entry name" value="PDC/IPDC-like"/>
</dbReference>
<keyword evidence="14" id="KW-0670">Pyruvate</keyword>
<evidence type="ECO:0000259" key="13">
    <source>
        <dbReference type="Pfam" id="PF02776"/>
    </source>
</evidence>
<dbReference type="RefSeq" id="WP_076344667.1">
    <property type="nucleotide sequence ID" value="NZ_CP019082.1"/>
</dbReference>
<keyword evidence="7 10" id="KW-0786">Thiamine pyrophosphate</keyword>
<dbReference type="CDD" id="cd07038">
    <property type="entry name" value="TPP_PYR_PDC_IPDC_like"/>
    <property type="match status" value="1"/>
</dbReference>
<dbReference type="PIRSF" id="PIRSF036565">
    <property type="entry name" value="Pyruvt_ip_decrb"/>
    <property type="match status" value="1"/>
</dbReference>
<protein>
    <submittedName>
        <fullName evidence="14">Indole-3-pyruvate decarboxylase</fullName>
        <ecNumber evidence="14">4.1.1.74</ecNumber>
    </submittedName>
</protein>
<dbReference type="InterPro" id="IPR000399">
    <property type="entry name" value="TPP-bd_CS"/>
</dbReference>
<dbReference type="Pfam" id="PF00205">
    <property type="entry name" value="TPP_enzyme_M"/>
    <property type="match status" value="1"/>
</dbReference>
<dbReference type="InterPro" id="IPR047214">
    <property type="entry name" value="TPP_PDC_IPDC"/>
</dbReference>
<evidence type="ECO:0000256" key="6">
    <source>
        <dbReference type="ARBA" id="ARBA00022842"/>
    </source>
</evidence>
<dbReference type="STRING" id="1387353.BSF38_01665"/>
<gene>
    <name evidence="14" type="primary">ipdC</name>
    <name evidence="14" type="ORF">BSF38_01665</name>
</gene>
<keyword evidence="8 14" id="KW-0456">Lyase</keyword>
<dbReference type="Pfam" id="PF02775">
    <property type="entry name" value="TPP_enzyme_C"/>
    <property type="match status" value="1"/>
</dbReference>
<dbReference type="PANTHER" id="PTHR43452:SF30">
    <property type="entry name" value="PYRUVATE DECARBOXYLASE ISOZYME 1-RELATED"/>
    <property type="match status" value="1"/>
</dbReference>
<evidence type="ECO:0000256" key="1">
    <source>
        <dbReference type="ARBA" id="ARBA00001920"/>
    </source>
</evidence>
<evidence type="ECO:0000256" key="3">
    <source>
        <dbReference type="ARBA" id="ARBA00007812"/>
    </source>
</evidence>
<dbReference type="PANTHER" id="PTHR43452">
    <property type="entry name" value="PYRUVATE DECARBOXYLASE"/>
    <property type="match status" value="1"/>
</dbReference>
<dbReference type="InterPro" id="IPR011766">
    <property type="entry name" value="TPP_enzyme_TPP-bd"/>
</dbReference>
<dbReference type="GO" id="GO:0005829">
    <property type="term" value="C:cytosol"/>
    <property type="evidence" value="ECO:0007669"/>
    <property type="project" value="TreeGrafter"/>
</dbReference>
<evidence type="ECO:0000259" key="11">
    <source>
        <dbReference type="Pfam" id="PF00205"/>
    </source>
</evidence>
<evidence type="ECO:0000259" key="12">
    <source>
        <dbReference type="Pfam" id="PF02775"/>
    </source>
</evidence>
<keyword evidence="4 9" id="KW-0479">Metal-binding</keyword>
<dbReference type="GO" id="GO:0000949">
    <property type="term" value="P:aromatic amino acid family catabolic process to alcohol via Ehrlich pathway"/>
    <property type="evidence" value="ECO:0007669"/>
    <property type="project" value="TreeGrafter"/>
</dbReference>
<feature type="domain" description="Thiamine pyrophosphate enzyme central" evidence="11">
    <location>
        <begin position="206"/>
        <end position="330"/>
    </location>
</feature>
<evidence type="ECO:0000313" key="14">
    <source>
        <dbReference type="EMBL" id="APW60199.1"/>
    </source>
</evidence>
<dbReference type="PROSITE" id="PS00187">
    <property type="entry name" value="TPP_ENZYMES"/>
    <property type="match status" value="1"/>
</dbReference>
<comment type="cofactor">
    <cofactor evidence="1">
        <name>a metal cation</name>
        <dbReference type="ChEBI" id="CHEBI:25213"/>
    </cofactor>
</comment>
<dbReference type="InterPro" id="IPR029061">
    <property type="entry name" value="THDP-binding"/>
</dbReference>
<dbReference type="KEGG" id="pbor:BSF38_01665"/>
<dbReference type="Proteomes" id="UP000186309">
    <property type="component" value="Chromosome"/>
</dbReference>
<feature type="binding site" evidence="9">
    <location>
        <position position="475"/>
    </location>
    <ligand>
        <name>Mg(2+)</name>
        <dbReference type="ChEBI" id="CHEBI:18420"/>
    </ligand>
</feature>
<evidence type="ECO:0000256" key="2">
    <source>
        <dbReference type="ARBA" id="ARBA00001964"/>
    </source>
</evidence>
<evidence type="ECO:0000256" key="7">
    <source>
        <dbReference type="ARBA" id="ARBA00023052"/>
    </source>
</evidence>
<dbReference type="OrthoDB" id="4494979at2"/>